<name>A0A392QZ41_9FABA</name>
<proteinExistence type="predicted"/>
<sequence length="35" mass="3695">MLSCSDGSAARKMGSNLIFQVNQPADGATELVVQR</sequence>
<dbReference type="EMBL" id="LXQA010173811">
    <property type="protein sequence ID" value="MCI29623.1"/>
    <property type="molecule type" value="Genomic_DNA"/>
</dbReference>
<keyword evidence="2" id="KW-1185">Reference proteome</keyword>
<reference evidence="1 2" key="1">
    <citation type="journal article" date="2018" name="Front. Plant Sci.">
        <title>Red Clover (Trifolium pratense) and Zigzag Clover (T. medium) - A Picture of Genomic Similarities and Differences.</title>
        <authorList>
            <person name="Dluhosova J."/>
            <person name="Istvanek J."/>
            <person name="Nedelnik J."/>
            <person name="Repkova J."/>
        </authorList>
    </citation>
    <scope>NUCLEOTIDE SEQUENCE [LARGE SCALE GENOMIC DNA]</scope>
    <source>
        <strain evidence="2">cv. 10/8</strain>
        <tissue evidence="1">Leaf</tissue>
    </source>
</reference>
<dbReference type="Proteomes" id="UP000265520">
    <property type="component" value="Unassembled WGS sequence"/>
</dbReference>
<evidence type="ECO:0000313" key="1">
    <source>
        <dbReference type="EMBL" id="MCI29623.1"/>
    </source>
</evidence>
<protein>
    <submittedName>
        <fullName evidence="1">Uncharacterized protein</fullName>
    </submittedName>
</protein>
<evidence type="ECO:0000313" key="2">
    <source>
        <dbReference type="Proteomes" id="UP000265520"/>
    </source>
</evidence>
<dbReference type="AlphaFoldDB" id="A0A392QZ41"/>
<comment type="caution">
    <text evidence="1">The sequence shown here is derived from an EMBL/GenBank/DDBJ whole genome shotgun (WGS) entry which is preliminary data.</text>
</comment>
<organism evidence="1 2">
    <name type="scientific">Trifolium medium</name>
    <dbReference type="NCBI Taxonomy" id="97028"/>
    <lineage>
        <taxon>Eukaryota</taxon>
        <taxon>Viridiplantae</taxon>
        <taxon>Streptophyta</taxon>
        <taxon>Embryophyta</taxon>
        <taxon>Tracheophyta</taxon>
        <taxon>Spermatophyta</taxon>
        <taxon>Magnoliopsida</taxon>
        <taxon>eudicotyledons</taxon>
        <taxon>Gunneridae</taxon>
        <taxon>Pentapetalae</taxon>
        <taxon>rosids</taxon>
        <taxon>fabids</taxon>
        <taxon>Fabales</taxon>
        <taxon>Fabaceae</taxon>
        <taxon>Papilionoideae</taxon>
        <taxon>50 kb inversion clade</taxon>
        <taxon>NPAAA clade</taxon>
        <taxon>Hologalegina</taxon>
        <taxon>IRL clade</taxon>
        <taxon>Trifolieae</taxon>
        <taxon>Trifolium</taxon>
    </lineage>
</organism>
<accession>A0A392QZ41</accession>